<evidence type="ECO:0000313" key="2">
    <source>
        <dbReference type="EMBL" id="KAK7292992.1"/>
    </source>
</evidence>
<name>A0AAN9J674_CLITE</name>
<dbReference type="EMBL" id="JAYKXN010000004">
    <property type="protein sequence ID" value="KAK7292992.1"/>
    <property type="molecule type" value="Genomic_DNA"/>
</dbReference>
<dbReference type="Proteomes" id="UP001359559">
    <property type="component" value="Unassembled WGS sequence"/>
</dbReference>
<evidence type="ECO:0000256" key="1">
    <source>
        <dbReference type="SAM" id="MobiDB-lite"/>
    </source>
</evidence>
<feature type="compositionally biased region" description="Polar residues" evidence="1">
    <location>
        <begin position="16"/>
        <end position="25"/>
    </location>
</feature>
<proteinExistence type="predicted"/>
<protein>
    <submittedName>
        <fullName evidence="2">Uncharacterized protein</fullName>
    </submittedName>
</protein>
<reference evidence="2 3" key="1">
    <citation type="submission" date="2024-01" db="EMBL/GenBank/DDBJ databases">
        <title>The genomes of 5 underutilized Papilionoideae crops provide insights into root nodulation and disease resistance.</title>
        <authorList>
            <person name="Yuan L."/>
        </authorList>
    </citation>
    <scope>NUCLEOTIDE SEQUENCE [LARGE SCALE GENOMIC DNA]</scope>
    <source>
        <strain evidence="2">LY-2023</strain>
        <tissue evidence="2">Leaf</tissue>
    </source>
</reference>
<accession>A0AAN9J674</accession>
<gene>
    <name evidence="2" type="ORF">RJT34_15852</name>
</gene>
<evidence type="ECO:0000313" key="3">
    <source>
        <dbReference type="Proteomes" id="UP001359559"/>
    </source>
</evidence>
<dbReference type="AlphaFoldDB" id="A0AAN9J674"/>
<comment type="caution">
    <text evidence="2">The sequence shown here is derived from an EMBL/GenBank/DDBJ whole genome shotgun (WGS) entry which is preliminary data.</text>
</comment>
<organism evidence="2 3">
    <name type="scientific">Clitoria ternatea</name>
    <name type="common">Butterfly pea</name>
    <dbReference type="NCBI Taxonomy" id="43366"/>
    <lineage>
        <taxon>Eukaryota</taxon>
        <taxon>Viridiplantae</taxon>
        <taxon>Streptophyta</taxon>
        <taxon>Embryophyta</taxon>
        <taxon>Tracheophyta</taxon>
        <taxon>Spermatophyta</taxon>
        <taxon>Magnoliopsida</taxon>
        <taxon>eudicotyledons</taxon>
        <taxon>Gunneridae</taxon>
        <taxon>Pentapetalae</taxon>
        <taxon>rosids</taxon>
        <taxon>fabids</taxon>
        <taxon>Fabales</taxon>
        <taxon>Fabaceae</taxon>
        <taxon>Papilionoideae</taxon>
        <taxon>50 kb inversion clade</taxon>
        <taxon>NPAAA clade</taxon>
        <taxon>indigoferoid/millettioid clade</taxon>
        <taxon>Phaseoleae</taxon>
        <taxon>Clitoria</taxon>
    </lineage>
</organism>
<feature type="region of interest" description="Disordered" evidence="1">
    <location>
        <begin position="1"/>
        <end position="25"/>
    </location>
</feature>
<keyword evidence="3" id="KW-1185">Reference proteome</keyword>
<sequence length="112" mass="11945">MSDVSSPSRQPKARNLTPNKDSANYPTKAFVSKISSTPVSLSSLASKSISYKEVALAPRGKVLKPLLGKDEMDKANDENEICSGPPMTSIDEGTCQSSIINMASQHDETEGT</sequence>